<dbReference type="PANTHER" id="PTHR45663">
    <property type="entry name" value="GEO12009P1"/>
    <property type="match status" value="1"/>
</dbReference>
<dbReference type="Pfam" id="PF00085">
    <property type="entry name" value="Thioredoxin"/>
    <property type="match status" value="1"/>
</dbReference>
<evidence type="ECO:0000313" key="3">
    <source>
        <dbReference type="Proteomes" id="UP000198341"/>
    </source>
</evidence>
<dbReference type="PROSITE" id="PS51352">
    <property type="entry name" value="THIOREDOXIN_2"/>
    <property type="match status" value="1"/>
</dbReference>
<dbReference type="STRING" id="41875.K8EYB5"/>
<dbReference type="PRINTS" id="PR00421">
    <property type="entry name" value="THIOREDOXIN"/>
</dbReference>
<name>K8EYB5_9CHLO</name>
<dbReference type="AlphaFoldDB" id="K8EYB5"/>
<feature type="domain" description="Thioredoxin" evidence="1">
    <location>
        <begin position="24"/>
        <end position="155"/>
    </location>
</feature>
<dbReference type="GO" id="GO:0005737">
    <property type="term" value="C:cytoplasm"/>
    <property type="evidence" value="ECO:0007669"/>
    <property type="project" value="TreeGrafter"/>
</dbReference>
<evidence type="ECO:0000259" key="1">
    <source>
        <dbReference type="PROSITE" id="PS51352"/>
    </source>
</evidence>
<accession>K8EYB5</accession>
<dbReference type="RefSeq" id="XP_007511349.1">
    <property type="nucleotide sequence ID" value="XM_007511287.1"/>
</dbReference>
<dbReference type="InterPro" id="IPR013766">
    <property type="entry name" value="Thioredoxin_domain"/>
</dbReference>
<dbReference type="InterPro" id="IPR036249">
    <property type="entry name" value="Thioredoxin-like_sf"/>
</dbReference>
<organism evidence="2 3">
    <name type="scientific">Bathycoccus prasinos</name>
    <dbReference type="NCBI Taxonomy" id="41875"/>
    <lineage>
        <taxon>Eukaryota</taxon>
        <taxon>Viridiplantae</taxon>
        <taxon>Chlorophyta</taxon>
        <taxon>Mamiellophyceae</taxon>
        <taxon>Mamiellales</taxon>
        <taxon>Bathycoccaceae</taxon>
        <taxon>Bathycoccus</taxon>
    </lineage>
</organism>
<protein>
    <submittedName>
        <fullName evidence="2">Thioredoxin</fullName>
    </submittedName>
</protein>
<dbReference type="Gene3D" id="3.40.30.10">
    <property type="entry name" value="Glutaredoxin"/>
    <property type="match status" value="1"/>
</dbReference>
<dbReference type="GO" id="GO:0015035">
    <property type="term" value="F:protein-disulfide reductase activity"/>
    <property type="evidence" value="ECO:0007669"/>
    <property type="project" value="TreeGrafter"/>
</dbReference>
<gene>
    <name evidence="2" type="ORF">Bathy08g03210</name>
</gene>
<sequence>MTTSGASKSFASSSSRFFLKSRTLSSSKRRSSFRRRYRKTSGQIECSTKKTFTSFQELIDESEIPVLVDFYATWCGPCKLASEMCGKFASQTEFKDKVKFVKIDTEKYVELSSKWKVEGLPTFVLFHKGKVLDRIEGLPTEQQMKDRLLYFLQQV</sequence>
<keyword evidence="3" id="KW-1185">Reference proteome</keyword>
<dbReference type="SUPFAM" id="SSF52833">
    <property type="entry name" value="Thioredoxin-like"/>
    <property type="match status" value="1"/>
</dbReference>
<dbReference type="Proteomes" id="UP000198341">
    <property type="component" value="Chromosome 8"/>
</dbReference>
<reference evidence="2 3" key="1">
    <citation type="submission" date="2011-10" db="EMBL/GenBank/DDBJ databases">
        <authorList>
            <person name="Genoscope - CEA"/>
        </authorList>
    </citation>
    <scope>NUCLEOTIDE SEQUENCE [LARGE SCALE GENOMIC DNA]</scope>
    <source>
        <strain evidence="2 3">RCC 1105</strain>
    </source>
</reference>
<dbReference type="OrthoDB" id="2121326at2759"/>
<dbReference type="eggNOG" id="KOG0910">
    <property type="taxonomic scope" value="Eukaryota"/>
</dbReference>
<dbReference type="KEGG" id="bpg:Bathy08g03210"/>
<dbReference type="GeneID" id="19014300"/>
<proteinExistence type="predicted"/>
<dbReference type="EMBL" id="FO082271">
    <property type="protein sequence ID" value="CCO17470.1"/>
    <property type="molecule type" value="Genomic_DNA"/>
</dbReference>
<evidence type="ECO:0000313" key="2">
    <source>
        <dbReference type="EMBL" id="CCO17470.1"/>
    </source>
</evidence>
<dbReference type="PANTHER" id="PTHR45663:SF15">
    <property type="entry name" value="THIOREDOXIN Y1, CHLOROPLASTIC"/>
    <property type="match status" value="1"/>
</dbReference>
<dbReference type="CDD" id="cd02947">
    <property type="entry name" value="TRX_family"/>
    <property type="match status" value="1"/>
</dbReference>